<feature type="transmembrane region" description="Helical" evidence="3">
    <location>
        <begin position="15"/>
        <end position="36"/>
    </location>
</feature>
<keyword evidence="1 4" id="KW-0378">Hydrolase</keyword>
<sequence>MKRSKHAKPQSKRKIVRNIFIIIFLISITALILYFYNLNKEKQENENVLENIEIEQEIIPTENKSERMLQLEELQKQNSEIIGYLEIEGTNISYPVCQTTNNDYYLTHNYKKEKASLGSLFLDKDFDLNKPSTNYLIYGHRSNSGTMFEDLIKYSEESFYKEHQTIRFTTTIEDATYEIISVFYSRVYYKDEKDVFRYYYFVNAETEEEYNEYIENCKKASIYDIETTATYGDQLLTLSTCEYSRENGRFAVVAKKK</sequence>
<dbReference type="NCBIfam" id="TIGR03064">
    <property type="entry name" value="sortase_srtB"/>
    <property type="match status" value="1"/>
</dbReference>
<keyword evidence="3" id="KW-0812">Transmembrane</keyword>
<dbReference type="Proteomes" id="UP000824093">
    <property type="component" value="Unassembled WGS sequence"/>
</dbReference>
<dbReference type="SUPFAM" id="SSF63817">
    <property type="entry name" value="Sortase"/>
    <property type="match status" value="1"/>
</dbReference>
<dbReference type="GO" id="GO:0016787">
    <property type="term" value="F:hydrolase activity"/>
    <property type="evidence" value="ECO:0007669"/>
    <property type="project" value="UniProtKB-KW"/>
</dbReference>
<accession>A0A9D1LZW8</accession>
<organism evidence="4 5">
    <name type="scientific">Candidatus Merdicola faecigallinarum</name>
    <dbReference type="NCBI Taxonomy" id="2840862"/>
    <lineage>
        <taxon>Bacteria</taxon>
        <taxon>Bacillati</taxon>
        <taxon>Bacillota</taxon>
        <taxon>Clostridia</taxon>
        <taxon>Candidatus Merdicola</taxon>
    </lineage>
</organism>
<reference evidence="4" key="1">
    <citation type="submission" date="2020-10" db="EMBL/GenBank/DDBJ databases">
        <authorList>
            <person name="Gilroy R."/>
        </authorList>
    </citation>
    <scope>NUCLEOTIDE SEQUENCE</scope>
    <source>
        <strain evidence="4">CHK195-15760</strain>
    </source>
</reference>
<dbReference type="CDD" id="cd05826">
    <property type="entry name" value="Sortase_B"/>
    <property type="match status" value="1"/>
</dbReference>
<evidence type="ECO:0000313" key="5">
    <source>
        <dbReference type="Proteomes" id="UP000824093"/>
    </source>
</evidence>
<feature type="active site" description="Proton donor/acceptor" evidence="2">
    <location>
        <position position="140"/>
    </location>
</feature>
<protein>
    <submittedName>
        <fullName evidence="4">Class B sortase</fullName>
        <ecNumber evidence="4">3.4.22.71</ecNumber>
    </submittedName>
</protein>
<keyword evidence="3" id="KW-1133">Transmembrane helix</keyword>
<keyword evidence="3" id="KW-0472">Membrane</keyword>
<name>A0A9D1LZW8_9FIRM</name>
<dbReference type="Pfam" id="PF04203">
    <property type="entry name" value="Sortase"/>
    <property type="match status" value="1"/>
</dbReference>
<dbReference type="AlphaFoldDB" id="A0A9D1LZW8"/>
<comment type="caution">
    <text evidence="4">The sequence shown here is derived from an EMBL/GenBank/DDBJ whole genome shotgun (WGS) entry which is preliminary data.</text>
</comment>
<evidence type="ECO:0000256" key="2">
    <source>
        <dbReference type="PIRSR" id="PIRSR605754-1"/>
    </source>
</evidence>
<gene>
    <name evidence="4" type="primary">srtB</name>
    <name evidence="4" type="ORF">IAB70_00185</name>
</gene>
<proteinExistence type="predicted"/>
<evidence type="ECO:0000256" key="3">
    <source>
        <dbReference type="SAM" id="Phobius"/>
    </source>
</evidence>
<evidence type="ECO:0000256" key="1">
    <source>
        <dbReference type="ARBA" id="ARBA00022801"/>
    </source>
</evidence>
<feature type="active site" description="Acyl-thioester intermediate" evidence="2">
    <location>
        <position position="241"/>
    </location>
</feature>
<reference evidence="4" key="2">
    <citation type="journal article" date="2021" name="PeerJ">
        <title>Extensive microbial diversity within the chicken gut microbiome revealed by metagenomics and culture.</title>
        <authorList>
            <person name="Gilroy R."/>
            <person name="Ravi A."/>
            <person name="Getino M."/>
            <person name="Pursley I."/>
            <person name="Horton D.L."/>
            <person name="Alikhan N.F."/>
            <person name="Baker D."/>
            <person name="Gharbi K."/>
            <person name="Hall N."/>
            <person name="Watson M."/>
            <person name="Adriaenssens E.M."/>
            <person name="Foster-Nyarko E."/>
            <person name="Jarju S."/>
            <person name="Secka A."/>
            <person name="Antonio M."/>
            <person name="Oren A."/>
            <person name="Chaudhuri R.R."/>
            <person name="La Ragione R."/>
            <person name="Hildebrand F."/>
            <person name="Pallen M.J."/>
        </authorList>
    </citation>
    <scope>NUCLEOTIDE SEQUENCE</scope>
    <source>
        <strain evidence="4">CHK195-15760</strain>
    </source>
</reference>
<dbReference type="Gene3D" id="2.40.260.10">
    <property type="entry name" value="Sortase"/>
    <property type="match status" value="1"/>
</dbReference>
<dbReference type="EMBL" id="DVNH01000003">
    <property type="protein sequence ID" value="HIU51042.1"/>
    <property type="molecule type" value="Genomic_DNA"/>
</dbReference>
<dbReference type="InterPro" id="IPR023365">
    <property type="entry name" value="Sortase_dom-sf"/>
</dbReference>
<evidence type="ECO:0000313" key="4">
    <source>
        <dbReference type="EMBL" id="HIU51042.1"/>
    </source>
</evidence>
<dbReference type="InterPro" id="IPR005754">
    <property type="entry name" value="Sortase"/>
</dbReference>
<dbReference type="EC" id="3.4.22.71" evidence="4"/>
<dbReference type="InterPro" id="IPR009835">
    <property type="entry name" value="SrtB"/>
</dbReference>